<evidence type="ECO:0000259" key="4">
    <source>
        <dbReference type="Pfam" id="PF13439"/>
    </source>
</evidence>
<feature type="domain" description="Glycosyl transferase family 1" evidence="3">
    <location>
        <begin position="177"/>
        <end position="317"/>
    </location>
</feature>
<evidence type="ECO:0000256" key="2">
    <source>
        <dbReference type="ARBA" id="ARBA00022679"/>
    </source>
</evidence>
<proteinExistence type="predicted"/>
<keyword evidence="6" id="KW-1185">Reference proteome</keyword>
<dbReference type="InterPro" id="IPR028098">
    <property type="entry name" value="Glyco_trans_4-like_N"/>
</dbReference>
<reference evidence="5 6" key="1">
    <citation type="submission" date="2016-06" db="EMBL/GenBank/DDBJ databases">
        <title>Complete genome sequence of a saline-alkali tolerant type strain Dietzia timorensis ID05-A0528T.</title>
        <authorList>
            <person name="Wu X."/>
        </authorList>
    </citation>
    <scope>NUCLEOTIDE SEQUENCE [LARGE SCALE GENOMIC DNA]</scope>
    <source>
        <strain evidence="5 6">ID05-A0528</strain>
    </source>
</reference>
<evidence type="ECO:0000313" key="6">
    <source>
        <dbReference type="Proteomes" id="UP000186104"/>
    </source>
</evidence>
<dbReference type="InterPro" id="IPR050194">
    <property type="entry name" value="Glycosyltransferase_grp1"/>
</dbReference>
<dbReference type="PANTHER" id="PTHR45947">
    <property type="entry name" value="SULFOQUINOVOSYL TRANSFERASE SQD2"/>
    <property type="match status" value="1"/>
</dbReference>
<feature type="domain" description="Glycosyltransferase subfamily 4-like N-terminal" evidence="4">
    <location>
        <begin position="72"/>
        <end position="174"/>
    </location>
</feature>
<dbReference type="InterPro" id="IPR001296">
    <property type="entry name" value="Glyco_trans_1"/>
</dbReference>
<dbReference type="Proteomes" id="UP000186104">
    <property type="component" value="Chromosome"/>
</dbReference>
<dbReference type="Pfam" id="PF13439">
    <property type="entry name" value="Glyco_transf_4"/>
    <property type="match status" value="1"/>
</dbReference>
<gene>
    <name evidence="5" type="ORF">BJL86_0826</name>
</gene>
<dbReference type="GO" id="GO:1901137">
    <property type="term" value="P:carbohydrate derivative biosynthetic process"/>
    <property type="evidence" value="ECO:0007669"/>
    <property type="project" value="UniProtKB-ARBA"/>
</dbReference>
<evidence type="ECO:0000256" key="1">
    <source>
        <dbReference type="ARBA" id="ARBA00022676"/>
    </source>
</evidence>
<organism evidence="5 6">
    <name type="scientific">Dietzia timorensis</name>
    <dbReference type="NCBI Taxonomy" id="499555"/>
    <lineage>
        <taxon>Bacteria</taxon>
        <taxon>Bacillati</taxon>
        <taxon>Actinomycetota</taxon>
        <taxon>Actinomycetes</taxon>
        <taxon>Mycobacteriales</taxon>
        <taxon>Dietziaceae</taxon>
        <taxon>Dietzia</taxon>
    </lineage>
</organism>
<sequence length="353" mass="38297">MSEMAEVWPSSKVHVPFSRPEGIPGNLSGRVRTSPLQKLYTRTGSTGYAPLLPAVPWALRHTGVDVRELDALVLSHHAFALGALHTLGSTDVPSIAYVHSPARWAWDKQFRQNEASTLPSQAALTALSQVALRNEKRWAPRVTKVIANSSEVKNRIERWWGRDAEVIHPPVDTEYFTHGSERKEDYFVAVGRLVPYKRVDLAAAAAVRAGVKLVIIGSGRDEARVRASAGQGVELRGHLPRDEVRDIVREARALIMPGVEDFGIVPVEAMAAGTPVIALGEGGALDTVRPGVSGHLVGKGGGLSDSEIIEALASAMQEFDDSRFNRAGLEKFAESFSRSTFRSKMQAVVSSVL</sequence>
<dbReference type="GO" id="GO:1903509">
    <property type="term" value="P:liposaccharide metabolic process"/>
    <property type="evidence" value="ECO:0007669"/>
    <property type="project" value="UniProtKB-ARBA"/>
</dbReference>
<evidence type="ECO:0000259" key="3">
    <source>
        <dbReference type="Pfam" id="PF00534"/>
    </source>
</evidence>
<dbReference type="AlphaFoldDB" id="A0A173LM18"/>
<dbReference type="Gene3D" id="3.40.50.2000">
    <property type="entry name" value="Glycogen Phosphorylase B"/>
    <property type="match status" value="2"/>
</dbReference>
<dbReference type="PANTHER" id="PTHR45947:SF3">
    <property type="entry name" value="SULFOQUINOVOSYL TRANSFERASE SQD2"/>
    <property type="match status" value="1"/>
</dbReference>
<dbReference type="EMBL" id="CP015961">
    <property type="protein sequence ID" value="ANI91620.1"/>
    <property type="molecule type" value="Genomic_DNA"/>
</dbReference>
<dbReference type="Pfam" id="PF00534">
    <property type="entry name" value="Glycos_transf_1"/>
    <property type="match status" value="1"/>
</dbReference>
<keyword evidence="2 5" id="KW-0808">Transferase</keyword>
<name>A0A173LM18_9ACTN</name>
<keyword evidence="1" id="KW-0328">Glycosyltransferase</keyword>
<evidence type="ECO:0000313" key="5">
    <source>
        <dbReference type="EMBL" id="ANI91620.1"/>
    </source>
</evidence>
<dbReference type="STRING" id="499555.BJL86_0826"/>
<protein>
    <submittedName>
        <fullName evidence="5">Putative glycosyltransferase</fullName>
    </submittedName>
</protein>
<dbReference type="SUPFAM" id="SSF53756">
    <property type="entry name" value="UDP-Glycosyltransferase/glycogen phosphorylase"/>
    <property type="match status" value="1"/>
</dbReference>
<accession>A0A173LM18</accession>
<dbReference type="GO" id="GO:0016757">
    <property type="term" value="F:glycosyltransferase activity"/>
    <property type="evidence" value="ECO:0007669"/>
    <property type="project" value="UniProtKB-KW"/>
</dbReference>
<dbReference type="KEGG" id="dtm:BJL86_0826"/>